<dbReference type="Gene3D" id="2.40.30.70">
    <property type="entry name" value="YaeB-like"/>
    <property type="match status" value="1"/>
</dbReference>
<evidence type="ECO:0000256" key="1">
    <source>
        <dbReference type="ARBA" id="ARBA00022691"/>
    </source>
</evidence>
<dbReference type="NCBIfam" id="TIGR00104">
    <property type="entry name" value="tRNA_TsaA"/>
    <property type="match status" value="1"/>
</dbReference>
<dbReference type="PANTHER" id="PTHR12818:SF0">
    <property type="entry name" value="TRNA (ADENINE(37)-N6)-METHYLTRANSFERASE"/>
    <property type="match status" value="1"/>
</dbReference>
<keyword evidence="4" id="KW-0808">Transferase</keyword>
<dbReference type="GO" id="GO:0032259">
    <property type="term" value="P:methylation"/>
    <property type="evidence" value="ECO:0007669"/>
    <property type="project" value="UniProtKB-KW"/>
</dbReference>
<accession>A0A1J5RT03</accession>
<proteinExistence type="inferred from homology"/>
<dbReference type="InterPro" id="IPR023370">
    <property type="entry name" value="TrmO-like_N"/>
</dbReference>
<gene>
    <name evidence="4" type="primary">tsaA_4</name>
    <name evidence="4" type="ORF">GALL_191910</name>
</gene>
<comment type="similarity">
    <text evidence="2">Belongs to the tRNA methyltransferase O family.</text>
</comment>
<comment type="caution">
    <text evidence="4">The sequence shown here is derived from an EMBL/GenBank/DDBJ whole genome shotgun (WGS) entry which is preliminary data.</text>
</comment>
<dbReference type="CDD" id="cd09281">
    <property type="entry name" value="UPF0066"/>
    <property type="match status" value="1"/>
</dbReference>
<dbReference type="EC" id="2.1.1.-" evidence="4"/>
<dbReference type="GO" id="GO:0008168">
    <property type="term" value="F:methyltransferase activity"/>
    <property type="evidence" value="ECO:0007669"/>
    <property type="project" value="UniProtKB-KW"/>
</dbReference>
<dbReference type="AlphaFoldDB" id="A0A1J5RT03"/>
<evidence type="ECO:0000256" key="2">
    <source>
        <dbReference type="ARBA" id="ARBA00033753"/>
    </source>
</evidence>
<evidence type="ECO:0000259" key="3">
    <source>
        <dbReference type="PROSITE" id="PS51668"/>
    </source>
</evidence>
<dbReference type="InterPro" id="IPR036414">
    <property type="entry name" value="YaeB_N_sf"/>
</dbReference>
<dbReference type="InterPro" id="IPR036413">
    <property type="entry name" value="YaeB-like_sf"/>
</dbReference>
<dbReference type="InterPro" id="IPR040372">
    <property type="entry name" value="YaeB-like"/>
</dbReference>
<dbReference type="PROSITE" id="PS51668">
    <property type="entry name" value="TSAA_2"/>
    <property type="match status" value="1"/>
</dbReference>
<organism evidence="4">
    <name type="scientific">mine drainage metagenome</name>
    <dbReference type="NCBI Taxonomy" id="410659"/>
    <lineage>
        <taxon>unclassified sequences</taxon>
        <taxon>metagenomes</taxon>
        <taxon>ecological metagenomes</taxon>
    </lineage>
</organism>
<name>A0A1J5RT03_9ZZZZ</name>
<dbReference type="Pfam" id="PF01980">
    <property type="entry name" value="TrmO_N"/>
    <property type="match status" value="1"/>
</dbReference>
<feature type="domain" description="TsaA-like" evidence="3">
    <location>
        <begin position="8"/>
        <end position="139"/>
    </location>
</feature>
<dbReference type="PANTHER" id="PTHR12818">
    <property type="entry name" value="TRNA (ADENINE(37)-N6)-METHYLTRANSFERASE"/>
    <property type="match status" value="1"/>
</dbReference>
<keyword evidence="4" id="KW-0489">Methyltransferase</keyword>
<reference evidence="4" key="1">
    <citation type="submission" date="2016-10" db="EMBL/GenBank/DDBJ databases">
        <title>Sequence of Gallionella enrichment culture.</title>
        <authorList>
            <person name="Poehlein A."/>
            <person name="Muehling M."/>
            <person name="Daniel R."/>
        </authorList>
    </citation>
    <scope>NUCLEOTIDE SEQUENCE</scope>
</reference>
<evidence type="ECO:0000313" key="4">
    <source>
        <dbReference type="EMBL" id="OIQ98825.1"/>
    </source>
</evidence>
<dbReference type="EMBL" id="MLJW01000114">
    <property type="protein sequence ID" value="OIQ98825.1"/>
    <property type="molecule type" value="Genomic_DNA"/>
</dbReference>
<dbReference type="SUPFAM" id="SSF118196">
    <property type="entry name" value="YaeB-like"/>
    <property type="match status" value="1"/>
</dbReference>
<keyword evidence="1" id="KW-0949">S-adenosyl-L-methionine</keyword>
<protein>
    <submittedName>
        <fullName evidence="4">Putative tRNA (Adenine(37)-N6)-methyltransferase</fullName>
        <ecNumber evidence="4">2.1.1.-</ecNumber>
    </submittedName>
</protein>
<sequence length="166" mass="18229">MPTTPVTFTPIGIIRSAHAAPEATPIQPVYAADCLGRAELYPEYADGLADIEGFSHLYLLYHLHRAPAPRLRVKPFLEDVEHGIFATRGPARPNPLGMSLVRLVRREGPVLHLAGIDILDGTPLIDIKPYSPRFDSADSPRCGWTERVPADEAHRRGRRACPLPGA</sequence>